<dbReference type="CDD" id="cd18032">
    <property type="entry name" value="DEXHc_RE_I_III_res"/>
    <property type="match status" value="1"/>
</dbReference>
<dbReference type="InterPro" id="IPR006935">
    <property type="entry name" value="Helicase/UvrB_N"/>
</dbReference>
<dbReference type="PROSITE" id="PS51192">
    <property type="entry name" value="HELICASE_ATP_BIND_1"/>
    <property type="match status" value="1"/>
</dbReference>
<dbReference type="AlphaFoldDB" id="A0A4R9BSA2"/>
<dbReference type="GO" id="GO:0005524">
    <property type="term" value="F:ATP binding"/>
    <property type="evidence" value="ECO:0007669"/>
    <property type="project" value="InterPro"/>
</dbReference>
<accession>A0A4R9BSA2</accession>
<dbReference type="EMBL" id="SOHN01000008">
    <property type="protein sequence ID" value="TFD89790.1"/>
    <property type="molecule type" value="Genomic_DNA"/>
</dbReference>
<dbReference type="InterPro" id="IPR050742">
    <property type="entry name" value="Helicase_Restrict-Modif_Enz"/>
</dbReference>
<evidence type="ECO:0000313" key="2">
    <source>
        <dbReference type="EMBL" id="TFD89790.1"/>
    </source>
</evidence>
<dbReference type="GO" id="GO:0016787">
    <property type="term" value="F:hydrolase activity"/>
    <property type="evidence" value="ECO:0007669"/>
    <property type="project" value="InterPro"/>
</dbReference>
<gene>
    <name evidence="2" type="ORF">E3T51_03465</name>
</gene>
<reference evidence="2 3" key="1">
    <citation type="submission" date="2019-03" db="EMBL/GenBank/DDBJ databases">
        <title>Genomics of glacier-inhabiting Cryobacterium strains.</title>
        <authorList>
            <person name="Liu Q."/>
            <person name="Xin Y.-H."/>
        </authorList>
    </citation>
    <scope>NUCLEOTIDE SEQUENCE [LARGE SCALE GENOMIC DNA]</scope>
    <source>
        <strain evidence="2 3">Sr54</strain>
    </source>
</reference>
<name>A0A4R9BSA2_9MICO</name>
<organism evidence="2 3">
    <name type="scientific">Cryobacterium serini</name>
    <dbReference type="NCBI Taxonomy" id="1259201"/>
    <lineage>
        <taxon>Bacteria</taxon>
        <taxon>Bacillati</taxon>
        <taxon>Actinomycetota</taxon>
        <taxon>Actinomycetes</taxon>
        <taxon>Micrococcales</taxon>
        <taxon>Microbacteriaceae</taxon>
        <taxon>Cryobacterium</taxon>
    </lineage>
</organism>
<dbReference type="Proteomes" id="UP000297626">
    <property type="component" value="Unassembled WGS sequence"/>
</dbReference>
<dbReference type="InterPro" id="IPR014001">
    <property type="entry name" value="Helicase_ATP-bd"/>
</dbReference>
<evidence type="ECO:0000313" key="3">
    <source>
        <dbReference type="Proteomes" id="UP000297626"/>
    </source>
</evidence>
<protein>
    <recommendedName>
        <fullName evidence="1">Helicase ATP-binding domain-containing protein</fullName>
    </recommendedName>
</protein>
<feature type="domain" description="Helicase ATP-binding" evidence="1">
    <location>
        <begin position="1"/>
        <end position="159"/>
    </location>
</feature>
<dbReference type="PANTHER" id="PTHR47396">
    <property type="entry name" value="TYPE I RESTRICTION ENZYME ECOKI R PROTEIN"/>
    <property type="match status" value="1"/>
</dbReference>
<proteinExistence type="predicted"/>
<dbReference type="GO" id="GO:0005829">
    <property type="term" value="C:cytosol"/>
    <property type="evidence" value="ECO:0007669"/>
    <property type="project" value="TreeGrafter"/>
</dbReference>
<dbReference type="GO" id="GO:0003677">
    <property type="term" value="F:DNA binding"/>
    <property type="evidence" value="ECO:0007669"/>
    <property type="project" value="InterPro"/>
</dbReference>
<sequence length="226" mass="25093">MGMRMSWVRSYGLYANRHKIVTDVLMRANWAKRVLFLADRIALVNQAAGAFKEHLPDAAPVNLLTDRDTDGRVFVSTYGTMMGLIDQGGSTADDAGGGLRRFGPGYFDLIIVDEAHRSVYQKYGEIFSYFDSLLVGLTATPKDEIDHNTYSLFNLEDGVPTDSYELGQAIADKYLVPPVARPIALGFMNRGIRYADLSADERDQWDMLDWDDGLVPDAIDAAAVNK</sequence>
<keyword evidence="3" id="KW-1185">Reference proteome</keyword>
<dbReference type="Gene3D" id="3.40.50.300">
    <property type="entry name" value="P-loop containing nucleotide triphosphate hydrolases"/>
    <property type="match status" value="1"/>
</dbReference>
<dbReference type="Pfam" id="PF04851">
    <property type="entry name" value="ResIII"/>
    <property type="match status" value="1"/>
</dbReference>
<dbReference type="InterPro" id="IPR027417">
    <property type="entry name" value="P-loop_NTPase"/>
</dbReference>
<dbReference type="PANTHER" id="PTHR47396:SF1">
    <property type="entry name" value="ATP-DEPENDENT HELICASE IRC3-RELATED"/>
    <property type="match status" value="1"/>
</dbReference>
<evidence type="ECO:0000259" key="1">
    <source>
        <dbReference type="PROSITE" id="PS51192"/>
    </source>
</evidence>
<comment type="caution">
    <text evidence="2">The sequence shown here is derived from an EMBL/GenBank/DDBJ whole genome shotgun (WGS) entry which is preliminary data.</text>
</comment>
<dbReference type="SUPFAM" id="SSF52540">
    <property type="entry name" value="P-loop containing nucleoside triphosphate hydrolases"/>
    <property type="match status" value="1"/>
</dbReference>